<accession>A0ABN8AWX8</accession>
<evidence type="ECO:0008006" key="3">
    <source>
        <dbReference type="Google" id="ProtNLM"/>
    </source>
</evidence>
<name>A0ABN8AWX8_CHISP</name>
<dbReference type="Proteomes" id="UP001153292">
    <property type="component" value="Chromosome 18"/>
</dbReference>
<gene>
    <name evidence="1" type="ORF">CHILSU_LOCUS3946</name>
</gene>
<sequence>MNYTVSDTKIATCDSLKKDNIFPNKEPQDLMGCFFKVVDGQFTLFQAETIVDGEATVLKVPQNMLTVYHEILIRKNLTITNSFQKLMTRLGEAGISDRLYHEGLGILTEAKVLIDGQFTLFQAETIVDGEATVLKVPQNMLTVYHEILIRKNVTITNSFQKLMTRLGEAGISDRLYHEGLGILTEAKVLNDAQFTLFQAETIVDGEATVLKVPQNMVTAYHEILIRKNLTITNSFQKLMTRLGEAGISDRLYHEGLGILTEAKVLIDGQFTLFQAETIVDGEATVLKVPQNMLTVYHEILIRKNLTITNSFQKLMTRLGEAGISDRLYHEALGILTEAKVLIDGQFTLFQAETIVDGEATVLKVPQNMLTVYHEILIRKNVTITNSFQKLMTRLGEAGISDRLYHEGLGILTEAKVLSLSLKNTLMDIGTSIFSCSQAYVALSRVTNLHGVHLINVEFKSIKAQASAITEYNRLRHDAQFTLFQAETIVDGEATVLKVPQNMVTAYHEILIRKNLTITNSFQKLMTRLGEAGISDRLYHEGLGILTEAKVLIDGQFTLFQAETIVDGEATVLKVPQNMLTVYHEILIRKNLTITNSFQKLMTRLGEAGITDRLYHEALGILTEAKVLIHSRINTITPAVPIDIVTETVQGKFTIKRTPILLMIPDKEPLFRRQHQTNTQQTTTTIPKQLYLKYHASEYIQDYDQPFIAPVKPQYEVPSINHGQQLFHGQMIPLMKKVVDIRAFKPPRHRVPFTPPDLIEVPERHWHYSHVNFHRPNHPLIRLHDD</sequence>
<dbReference type="EMBL" id="OU963911">
    <property type="protein sequence ID" value="CAH0400746.1"/>
    <property type="molecule type" value="Genomic_DNA"/>
</dbReference>
<proteinExistence type="predicted"/>
<organism evidence="1 2">
    <name type="scientific">Chilo suppressalis</name>
    <name type="common">Asiatic rice borer moth</name>
    <dbReference type="NCBI Taxonomy" id="168631"/>
    <lineage>
        <taxon>Eukaryota</taxon>
        <taxon>Metazoa</taxon>
        <taxon>Ecdysozoa</taxon>
        <taxon>Arthropoda</taxon>
        <taxon>Hexapoda</taxon>
        <taxon>Insecta</taxon>
        <taxon>Pterygota</taxon>
        <taxon>Neoptera</taxon>
        <taxon>Endopterygota</taxon>
        <taxon>Lepidoptera</taxon>
        <taxon>Glossata</taxon>
        <taxon>Ditrysia</taxon>
        <taxon>Pyraloidea</taxon>
        <taxon>Crambidae</taxon>
        <taxon>Crambinae</taxon>
        <taxon>Chilo</taxon>
    </lineage>
</organism>
<evidence type="ECO:0000313" key="1">
    <source>
        <dbReference type="EMBL" id="CAH0400746.1"/>
    </source>
</evidence>
<reference evidence="1" key="1">
    <citation type="submission" date="2021-12" db="EMBL/GenBank/DDBJ databases">
        <authorList>
            <person name="King R."/>
        </authorList>
    </citation>
    <scope>NUCLEOTIDE SEQUENCE</scope>
</reference>
<evidence type="ECO:0000313" key="2">
    <source>
        <dbReference type="Proteomes" id="UP001153292"/>
    </source>
</evidence>
<protein>
    <recommendedName>
        <fullName evidence="3">Vitellogenin domain-containing protein</fullName>
    </recommendedName>
</protein>
<keyword evidence="2" id="KW-1185">Reference proteome</keyword>